<keyword evidence="12" id="KW-1185">Reference proteome</keyword>
<sequence>MNINRRKFLILKSATLGSMVLSACQTSTDHSSSSVTPSTSINDTKSVENSGVFKLTPLPYEYDALEPYIDQETMQFHHDKHYAGYIKNLNGAIAKYPELKEKNAEDLLRSLNTLPEDIRTAVQNNGGSYVNHKMFWEIMTPNGGGEPEGKIAAAINESFGNFDSFKQKFNAAGGGRFGSGWVWLVLGKGGKLKVTSTPNQDSPFLTGDYPIMGNDVWEHAYYLKYQNRRGDYLNAWWNVVNWPEVNRRYELAIALIA</sequence>
<evidence type="ECO:0000256" key="3">
    <source>
        <dbReference type="ARBA" id="ARBA00012682"/>
    </source>
</evidence>
<evidence type="ECO:0000313" key="12">
    <source>
        <dbReference type="Proteomes" id="UP000269154"/>
    </source>
</evidence>
<evidence type="ECO:0000256" key="6">
    <source>
        <dbReference type="PIRSR" id="PIRSR000349-1"/>
    </source>
</evidence>
<feature type="binding site" evidence="6">
    <location>
        <position position="219"/>
    </location>
    <ligand>
        <name>Mn(2+)</name>
        <dbReference type="ChEBI" id="CHEBI:29035"/>
    </ligand>
</feature>
<organism evidence="11 12">
    <name type="scientific">Okeania hirsuta</name>
    <dbReference type="NCBI Taxonomy" id="1458930"/>
    <lineage>
        <taxon>Bacteria</taxon>
        <taxon>Bacillati</taxon>
        <taxon>Cyanobacteriota</taxon>
        <taxon>Cyanophyceae</taxon>
        <taxon>Oscillatoriophycideae</taxon>
        <taxon>Oscillatoriales</taxon>
        <taxon>Microcoleaceae</taxon>
        <taxon>Okeania</taxon>
    </lineage>
</organism>
<feature type="binding site" evidence="6">
    <location>
        <position position="215"/>
    </location>
    <ligand>
        <name>Mn(2+)</name>
        <dbReference type="ChEBI" id="CHEBI:29035"/>
    </ligand>
</feature>
<proteinExistence type="inferred from homology"/>
<dbReference type="RefSeq" id="WP_124146521.1">
    <property type="nucleotide sequence ID" value="NZ_CAWOKI010000165.1"/>
</dbReference>
<protein>
    <recommendedName>
        <fullName evidence="3 7">Superoxide dismutase</fullName>
        <ecNumber evidence="3 7">1.15.1.1</ecNumber>
    </recommendedName>
</protein>
<dbReference type="GO" id="GO:0005737">
    <property type="term" value="C:cytoplasm"/>
    <property type="evidence" value="ECO:0007669"/>
    <property type="project" value="TreeGrafter"/>
</dbReference>
<dbReference type="AlphaFoldDB" id="A0A3N6P6U9"/>
<dbReference type="PRINTS" id="PR01703">
    <property type="entry name" value="MNSODISMTASE"/>
</dbReference>
<feature type="chain" id="PRO_5017927890" description="Superoxide dismutase" evidence="8">
    <location>
        <begin position="24"/>
        <end position="257"/>
    </location>
</feature>
<keyword evidence="8" id="KW-0732">Signal</keyword>
<evidence type="ECO:0000259" key="9">
    <source>
        <dbReference type="Pfam" id="PF00081"/>
    </source>
</evidence>
<dbReference type="Proteomes" id="UP000269154">
    <property type="component" value="Unassembled WGS sequence"/>
</dbReference>
<feature type="binding site" evidence="6">
    <location>
        <position position="132"/>
    </location>
    <ligand>
        <name>Mn(2+)</name>
        <dbReference type="ChEBI" id="CHEBI:29035"/>
    </ligand>
</feature>
<evidence type="ECO:0000256" key="8">
    <source>
        <dbReference type="SAM" id="SignalP"/>
    </source>
</evidence>
<dbReference type="InterPro" id="IPR019833">
    <property type="entry name" value="Mn/Fe_SOD_BS"/>
</dbReference>
<dbReference type="Gene3D" id="3.55.40.20">
    <property type="entry name" value="Iron/manganese superoxide dismutase, C-terminal domain"/>
    <property type="match status" value="1"/>
</dbReference>
<feature type="signal peptide" evidence="8">
    <location>
        <begin position="1"/>
        <end position="23"/>
    </location>
</feature>
<comment type="catalytic activity">
    <reaction evidence="7">
        <text>2 superoxide + 2 H(+) = H2O2 + O2</text>
        <dbReference type="Rhea" id="RHEA:20696"/>
        <dbReference type="ChEBI" id="CHEBI:15378"/>
        <dbReference type="ChEBI" id="CHEBI:15379"/>
        <dbReference type="ChEBI" id="CHEBI:16240"/>
        <dbReference type="ChEBI" id="CHEBI:18421"/>
        <dbReference type="EC" id="1.15.1.1"/>
    </reaction>
</comment>
<keyword evidence="4 6" id="KW-0479">Metal-binding</keyword>
<evidence type="ECO:0000256" key="7">
    <source>
        <dbReference type="RuleBase" id="RU000414"/>
    </source>
</evidence>
<dbReference type="PANTHER" id="PTHR43595">
    <property type="entry name" value="37S RIBOSOMAL PROTEIN S26, MITOCHONDRIAL"/>
    <property type="match status" value="1"/>
</dbReference>
<comment type="function">
    <text evidence="7">Destroys radicals which are normally produced within the cells and which are toxic to biological systems.</text>
</comment>
<keyword evidence="5 7" id="KW-0560">Oxidoreductase</keyword>
<name>A0A3N6P6U9_9CYAN</name>
<dbReference type="InterPro" id="IPR001189">
    <property type="entry name" value="Mn/Fe_SOD"/>
</dbReference>
<dbReference type="PROSITE" id="PS00088">
    <property type="entry name" value="SOD_MN"/>
    <property type="match status" value="1"/>
</dbReference>
<feature type="domain" description="Manganese/iron superoxide dismutase C-terminal" evidence="10">
    <location>
        <begin position="147"/>
        <end position="248"/>
    </location>
</feature>
<dbReference type="GO" id="GO:0004784">
    <property type="term" value="F:superoxide dismutase activity"/>
    <property type="evidence" value="ECO:0007669"/>
    <property type="project" value="UniProtKB-EC"/>
</dbReference>
<dbReference type="InterPro" id="IPR019831">
    <property type="entry name" value="Mn/Fe_SOD_N"/>
</dbReference>
<reference evidence="11 12" key="1">
    <citation type="journal article" date="2018" name="ACS Chem. Biol.">
        <title>Ketoreductase domain dysfunction expands chemodiversity: malyngamide biosynthesis in the cyanobacterium Okeania hirsuta.</title>
        <authorList>
            <person name="Moss N.A."/>
            <person name="Leao T."/>
            <person name="Rankin M."/>
            <person name="McCullough T.M."/>
            <person name="Qu P."/>
            <person name="Korobeynikov A."/>
            <person name="Smith J.L."/>
            <person name="Gerwick L."/>
            <person name="Gerwick W.H."/>
        </authorList>
    </citation>
    <scope>NUCLEOTIDE SEQUENCE [LARGE SCALE GENOMIC DNA]</scope>
    <source>
        <strain evidence="11 12">PAB10Feb10-1</strain>
    </source>
</reference>
<evidence type="ECO:0000256" key="2">
    <source>
        <dbReference type="ARBA" id="ARBA00011738"/>
    </source>
</evidence>
<dbReference type="SUPFAM" id="SSF54719">
    <property type="entry name" value="Fe,Mn superoxide dismutase (SOD), C-terminal domain"/>
    <property type="match status" value="1"/>
</dbReference>
<dbReference type="GO" id="GO:0046872">
    <property type="term" value="F:metal ion binding"/>
    <property type="evidence" value="ECO:0007669"/>
    <property type="project" value="UniProtKB-KW"/>
</dbReference>
<dbReference type="PIRSF" id="PIRSF000349">
    <property type="entry name" value="SODismutase"/>
    <property type="match status" value="1"/>
</dbReference>
<dbReference type="FunFam" id="3.55.40.20:FF:000001">
    <property type="entry name" value="Superoxide dismutase"/>
    <property type="match status" value="1"/>
</dbReference>
<feature type="domain" description="Manganese/iron superoxide dismutase N-terminal" evidence="9">
    <location>
        <begin position="53"/>
        <end position="139"/>
    </location>
</feature>
<gene>
    <name evidence="11" type="ORF">D5R40_19375</name>
</gene>
<feature type="binding site" evidence="6">
    <location>
        <position position="77"/>
    </location>
    <ligand>
        <name>Mn(2+)</name>
        <dbReference type="ChEBI" id="CHEBI:29035"/>
    </ligand>
</feature>
<evidence type="ECO:0000259" key="10">
    <source>
        <dbReference type="Pfam" id="PF02777"/>
    </source>
</evidence>
<evidence type="ECO:0000256" key="1">
    <source>
        <dbReference type="ARBA" id="ARBA00008714"/>
    </source>
</evidence>
<evidence type="ECO:0000256" key="5">
    <source>
        <dbReference type="ARBA" id="ARBA00023002"/>
    </source>
</evidence>
<dbReference type="Pfam" id="PF02777">
    <property type="entry name" value="Sod_Fe_C"/>
    <property type="match status" value="1"/>
</dbReference>
<dbReference type="EC" id="1.15.1.1" evidence="3 7"/>
<dbReference type="Gene3D" id="1.10.287.990">
    <property type="entry name" value="Fe,Mn superoxide dismutase (SOD) domain"/>
    <property type="match status" value="1"/>
</dbReference>
<dbReference type="OrthoDB" id="9803125at2"/>
<dbReference type="InterPro" id="IPR019832">
    <property type="entry name" value="Mn/Fe_SOD_C"/>
</dbReference>
<dbReference type="SUPFAM" id="SSF46609">
    <property type="entry name" value="Fe,Mn superoxide dismutase (SOD), N-terminal domain"/>
    <property type="match status" value="1"/>
</dbReference>
<comment type="subunit">
    <text evidence="2">Homodimer.</text>
</comment>
<dbReference type="InterPro" id="IPR036324">
    <property type="entry name" value="Mn/Fe_SOD_N_sf"/>
</dbReference>
<comment type="caution">
    <text evidence="11">The sequence shown here is derived from an EMBL/GenBank/DDBJ whole genome shotgun (WGS) entry which is preliminary data.</text>
</comment>
<dbReference type="Pfam" id="PF00081">
    <property type="entry name" value="Sod_Fe_N"/>
    <property type="match status" value="1"/>
</dbReference>
<comment type="similarity">
    <text evidence="1 7">Belongs to the iron/manganese superoxide dismutase family.</text>
</comment>
<dbReference type="PANTHER" id="PTHR43595:SF2">
    <property type="entry name" value="SMALL RIBOSOMAL SUBUNIT PROTEIN MS42"/>
    <property type="match status" value="1"/>
</dbReference>
<accession>A0A3N6P6U9</accession>
<dbReference type="PROSITE" id="PS51257">
    <property type="entry name" value="PROKAR_LIPOPROTEIN"/>
    <property type="match status" value="1"/>
</dbReference>
<dbReference type="InterPro" id="IPR036314">
    <property type="entry name" value="SOD_C_sf"/>
</dbReference>
<dbReference type="EMBL" id="RCBY01000118">
    <property type="protein sequence ID" value="RQH36363.1"/>
    <property type="molecule type" value="Genomic_DNA"/>
</dbReference>
<evidence type="ECO:0000313" key="11">
    <source>
        <dbReference type="EMBL" id="RQH36363.1"/>
    </source>
</evidence>
<evidence type="ECO:0000256" key="4">
    <source>
        <dbReference type="ARBA" id="ARBA00022723"/>
    </source>
</evidence>